<dbReference type="Pfam" id="PF02563">
    <property type="entry name" value="Poly_export"/>
    <property type="match status" value="1"/>
</dbReference>
<keyword evidence="8" id="KW-0625">Polysaccharide transport</keyword>
<evidence type="ECO:0000313" key="20">
    <source>
        <dbReference type="Proteomes" id="UP000255528"/>
    </source>
</evidence>
<dbReference type="PANTHER" id="PTHR33619:SF3">
    <property type="entry name" value="POLYSACCHARIDE EXPORT PROTEIN GFCE-RELATED"/>
    <property type="match status" value="1"/>
</dbReference>
<evidence type="ECO:0000256" key="14">
    <source>
        <dbReference type="ARBA" id="ARBA00023288"/>
    </source>
</evidence>
<proteinExistence type="inferred from homology"/>
<dbReference type="AlphaFoldDB" id="A0A381CD67"/>
<reference evidence="19 20" key="1">
    <citation type="submission" date="2018-06" db="EMBL/GenBank/DDBJ databases">
        <authorList>
            <consortium name="Pathogen Informatics"/>
            <person name="Doyle S."/>
        </authorList>
    </citation>
    <scope>NUCLEOTIDE SEQUENCE [LARGE SCALE GENOMIC DNA]</scope>
    <source>
        <strain evidence="19 20">NCTC12119</strain>
    </source>
</reference>
<protein>
    <submittedName>
        <fullName evidence="19">Polysaccharide export protein Wza</fullName>
    </submittedName>
</protein>
<keyword evidence="5" id="KW-0762">Sugar transport</keyword>
<evidence type="ECO:0000259" key="17">
    <source>
        <dbReference type="Pfam" id="PF18412"/>
    </source>
</evidence>
<dbReference type="InterPro" id="IPR040716">
    <property type="entry name" value="Wza_C"/>
</dbReference>
<keyword evidence="10" id="KW-0626">Porin</keyword>
<evidence type="ECO:0000256" key="9">
    <source>
        <dbReference type="ARBA" id="ARBA00023065"/>
    </source>
</evidence>
<feature type="domain" description="Polysaccharide export protein N-terminal" evidence="16">
    <location>
        <begin position="82"/>
        <end position="165"/>
    </location>
</feature>
<gene>
    <name evidence="19" type="ORF">NCTC12119_04346</name>
</gene>
<dbReference type="GO" id="GO:0015159">
    <property type="term" value="F:polysaccharide transmembrane transporter activity"/>
    <property type="evidence" value="ECO:0007669"/>
    <property type="project" value="InterPro"/>
</dbReference>
<evidence type="ECO:0000256" key="11">
    <source>
        <dbReference type="ARBA" id="ARBA00023136"/>
    </source>
</evidence>
<keyword evidence="11 15" id="KW-0472">Membrane</keyword>
<evidence type="ECO:0000256" key="7">
    <source>
        <dbReference type="ARBA" id="ARBA00022729"/>
    </source>
</evidence>
<keyword evidence="7" id="KW-0732">Signal</keyword>
<evidence type="ECO:0000259" key="16">
    <source>
        <dbReference type="Pfam" id="PF02563"/>
    </source>
</evidence>
<organism evidence="19 20">
    <name type="scientific">Buttiauxella agrestis</name>
    <dbReference type="NCBI Taxonomy" id="82977"/>
    <lineage>
        <taxon>Bacteria</taxon>
        <taxon>Pseudomonadati</taxon>
        <taxon>Pseudomonadota</taxon>
        <taxon>Gammaproteobacteria</taxon>
        <taxon>Enterobacterales</taxon>
        <taxon>Enterobacteriaceae</taxon>
        <taxon>Buttiauxella</taxon>
    </lineage>
</organism>
<feature type="domain" description="SLBB" evidence="18">
    <location>
        <begin position="256"/>
        <end position="343"/>
    </location>
</feature>
<dbReference type="Gene3D" id="1.20.5.70">
    <property type="match status" value="1"/>
</dbReference>
<evidence type="ECO:0000256" key="13">
    <source>
        <dbReference type="ARBA" id="ARBA00023237"/>
    </source>
</evidence>
<keyword evidence="14" id="KW-0449">Lipoprotein</keyword>
<name>A0A381CD67_9ENTR</name>
<dbReference type="InterPro" id="IPR049712">
    <property type="entry name" value="Poly_export"/>
</dbReference>
<dbReference type="InterPro" id="IPR003715">
    <property type="entry name" value="Poly_export_N"/>
</dbReference>
<keyword evidence="9" id="KW-0406">Ion transport</keyword>
<accession>A0A381CD67</accession>
<feature type="domain" description="Outer-membrane lipoprotein Wza C-terminal" evidence="17">
    <location>
        <begin position="346"/>
        <end position="373"/>
    </location>
</feature>
<evidence type="ECO:0000256" key="10">
    <source>
        <dbReference type="ARBA" id="ARBA00023114"/>
    </source>
</evidence>
<dbReference type="GO" id="GO:0006811">
    <property type="term" value="P:monoatomic ion transport"/>
    <property type="evidence" value="ECO:0007669"/>
    <property type="project" value="UniProtKB-KW"/>
</dbReference>
<dbReference type="GO" id="GO:0046930">
    <property type="term" value="C:pore complex"/>
    <property type="evidence" value="ECO:0007669"/>
    <property type="project" value="UniProtKB-KW"/>
</dbReference>
<feature type="transmembrane region" description="Helical" evidence="15">
    <location>
        <begin position="12"/>
        <end position="31"/>
    </location>
</feature>
<keyword evidence="6 15" id="KW-0812">Transmembrane</keyword>
<dbReference type="PROSITE" id="PS51257">
    <property type="entry name" value="PROKAR_LIPOPROTEIN"/>
    <property type="match status" value="1"/>
</dbReference>
<dbReference type="Proteomes" id="UP000255528">
    <property type="component" value="Unassembled WGS sequence"/>
</dbReference>
<dbReference type="Gene3D" id="3.30.1950.10">
    <property type="entry name" value="wza like domain"/>
    <property type="match status" value="1"/>
</dbReference>
<evidence type="ECO:0000256" key="2">
    <source>
        <dbReference type="ARBA" id="ARBA00009450"/>
    </source>
</evidence>
<dbReference type="PANTHER" id="PTHR33619">
    <property type="entry name" value="POLYSACCHARIDE EXPORT PROTEIN GFCE-RELATED"/>
    <property type="match status" value="1"/>
</dbReference>
<dbReference type="GO" id="GO:0015288">
    <property type="term" value="F:porin activity"/>
    <property type="evidence" value="ECO:0007669"/>
    <property type="project" value="UniProtKB-KW"/>
</dbReference>
<evidence type="ECO:0000256" key="1">
    <source>
        <dbReference type="ARBA" id="ARBA00004571"/>
    </source>
</evidence>
<dbReference type="GO" id="GO:0009279">
    <property type="term" value="C:cell outer membrane"/>
    <property type="evidence" value="ECO:0007669"/>
    <property type="project" value="UniProtKB-SubCell"/>
</dbReference>
<dbReference type="Pfam" id="PF22461">
    <property type="entry name" value="SLBB_2"/>
    <property type="match status" value="2"/>
</dbReference>
<evidence type="ECO:0000256" key="4">
    <source>
        <dbReference type="ARBA" id="ARBA00022452"/>
    </source>
</evidence>
<keyword evidence="15" id="KW-1133">Transmembrane helix</keyword>
<dbReference type="EMBL" id="UIGI01000001">
    <property type="protein sequence ID" value="SUW65781.1"/>
    <property type="molecule type" value="Genomic_DNA"/>
</dbReference>
<evidence type="ECO:0000256" key="12">
    <source>
        <dbReference type="ARBA" id="ARBA00023139"/>
    </source>
</evidence>
<keyword evidence="4" id="KW-1134">Transmembrane beta strand</keyword>
<feature type="domain" description="SLBB" evidence="18">
    <location>
        <begin position="171"/>
        <end position="249"/>
    </location>
</feature>
<keyword evidence="13" id="KW-0998">Cell outer membrane</keyword>
<evidence type="ECO:0000313" key="19">
    <source>
        <dbReference type="EMBL" id="SUW65781.1"/>
    </source>
</evidence>
<comment type="similarity">
    <text evidence="2">Belongs to the BexD/CtrA/VexA family.</text>
</comment>
<dbReference type="Gene3D" id="3.10.560.10">
    <property type="entry name" value="Outer membrane lipoprotein wza domain like"/>
    <property type="match status" value="2"/>
</dbReference>
<sequence>MKKIIFSKIINLSLVIFIGGCTVVPGTHLNVSNKNIVNDKNSPVDVNELVDIYPISPKIIASLLVPSVTAQANPSLEALLQEYHYRIGVGDILMVTVWDHPELTTPAGQYRSASDTGNWVQANGTIFYPYAGKVHVAGKTLEDVRTILTEKLAPWIESPQVDVSVADFRSQKAYITGEVANSGQQAITNVPLTIVDALNKAGGLTEFADWNHAVLSRAGKKEIISLKALLKSGDLTQNRLLLAGDIFYVPRNDELKVFVMGEVNKQTMLKMDSSGMTLAEALGRAEGVNQITSDATGIFIIRALRDKQSDNKIAKIYQLNASDASALVMGAAFQLEPYDIVYVTSAPIARWNRVISQLIPTISGIKDITETTRFIRGWNE</sequence>
<evidence type="ECO:0000256" key="8">
    <source>
        <dbReference type="ARBA" id="ARBA00023047"/>
    </source>
</evidence>
<keyword evidence="3" id="KW-0813">Transport</keyword>
<dbReference type="Pfam" id="PF18412">
    <property type="entry name" value="Wza_C"/>
    <property type="match status" value="1"/>
</dbReference>
<dbReference type="NCBIfam" id="NF011658">
    <property type="entry name" value="PRK15078.1"/>
    <property type="match status" value="1"/>
</dbReference>
<evidence type="ECO:0000256" key="15">
    <source>
        <dbReference type="SAM" id="Phobius"/>
    </source>
</evidence>
<evidence type="ECO:0000259" key="18">
    <source>
        <dbReference type="Pfam" id="PF22461"/>
    </source>
</evidence>
<dbReference type="InterPro" id="IPR054765">
    <property type="entry name" value="SLBB_dom"/>
</dbReference>
<evidence type="ECO:0000256" key="3">
    <source>
        <dbReference type="ARBA" id="ARBA00022448"/>
    </source>
</evidence>
<keyword evidence="12" id="KW-0564">Palmitate</keyword>
<evidence type="ECO:0000256" key="5">
    <source>
        <dbReference type="ARBA" id="ARBA00022597"/>
    </source>
</evidence>
<comment type="subcellular location">
    <subcellularLocation>
        <location evidence="1">Cell outer membrane</location>
        <topology evidence="1">Multi-pass membrane protein</topology>
    </subcellularLocation>
</comment>
<evidence type="ECO:0000256" key="6">
    <source>
        <dbReference type="ARBA" id="ARBA00022692"/>
    </source>
</evidence>